<dbReference type="OrthoDB" id="7371033at2"/>
<organism evidence="2 3">
    <name type="scientific">Nitrospirillum amazonense</name>
    <dbReference type="NCBI Taxonomy" id="28077"/>
    <lineage>
        <taxon>Bacteria</taxon>
        <taxon>Pseudomonadati</taxon>
        <taxon>Pseudomonadota</taxon>
        <taxon>Alphaproteobacteria</taxon>
        <taxon>Rhodospirillales</taxon>
        <taxon>Azospirillaceae</taxon>
        <taxon>Nitrospirillum</taxon>
    </lineage>
</organism>
<evidence type="ECO:0000256" key="1">
    <source>
        <dbReference type="SAM" id="SignalP"/>
    </source>
</evidence>
<dbReference type="AlphaFoldDB" id="A0A560H350"/>
<gene>
    <name evidence="2" type="ORF">FBZ90_109184</name>
</gene>
<dbReference type="Proteomes" id="UP000315751">
    <property type="component" value="Unassembled WGS sequence"/>
</dbReference>
<evidence type="ECO:0000313" key="2">
    <source>
        <dbReference type="EMBL" id="TWB40581.1"/>
    </source>
</evidence>
<feature type="chain" id="PRO_5022011816" evidence="1">
    <location>
        <begin position="28"/>
        <end position="156"/>
    </location>
</feature>
<dbReference type="EMBL" id="VITR01000009">
    <property type="protein sequence ID" value="TWB40581.1"/>
    <property type="molecule type" value="Genomic_DNA"/>
</dbReference>
<sequence>MKTTTALCFHAASLIALAMAASVPATAKTATAAEIKLATAKEGLAICRANKMGNWDLAYIAGKDGLVQWGPGYDCKQSRVPGEFSTITSAMQADGTLLPLATLEEGLLACRASRMGQWDLAYILGKNGLVQWGPGYACKQSAAPGDFSDVDNALVK</sequence>
<keyword evidence="3" id="KW-1185">Reference proteome</keyword>
<protein>
    <submittedName>
        <fullName evidence="2">Uncharacterized protein</fullName>
    </submittedName>
</protein>
<reference evidence="2 3" key="1">
    <citation type="submission" date="2019-06" db="EMBL/GenBank/DDBJ databases">
        <title>Genomic Encyclopedia of Type Strains, Phase IV (KMG-V): Genome sequencing to study the core and pangenomes of soil and plant-associated prokaryotes.</title>
        <authorList>
            <person name="Whitman W."/>
        </authorList>
    </citation>
    <scope>NUCLEOTIDE SEQUENCE [LARGE SCALE GENOMIC DNA]</scope>
    <source>
        <strain evidence="2 3">BR 11622</strain>
    </source>
</reference>
<keyword evidence="1" id="KW-0732">Signal</keyword>
<evidence type="ECO:0000313" key="3">
    <source>
        <dbReference type="Proteomes" id="UP000315751"/>
    </source>
</evidence>
<dbReference type="RefSeq" id="WP_145733795.1">
    <property type="nucleotide sequence ID" value="NZ_VITR01000009.1"/>
</dbReference>
<accession>A0A560H350</accession>
<comment type="caution">
    <text evidence="2">The sequence shown here is derived from an EMBL/GenBank/DDBJ whole genome shotgun (WGS) entry which is preliminary data.</text>
</comment>
<feature type="signal peptide" evidence="1">
    <location>
        <begin position="1"/>
        <end position="27"/>
    </location>
</feature>
<proteinExistence type="predicted"/>
<name>A0A560H350_9PROT</name>